<accession>A0A2U3L279</accession>
<evidence type="ECO:0000313" key="2">
    <source>
        <dbReference type="Proteomes" id="UP000238916"/>
    </source>
</evidence>
<dbReference type="Proteomes" id="UP000238916">
    <property type="component" value="Unassembled WGS sequence"/>
</dbReference>
<dbReference type="EMBL" id="OMOF01000271">
    <property type="protein sequence ID" value="SPF46013.1"/>
    <property type="molecule type" value="Genomic_DNA"/>
</dbReference>
<proteinExistence type="predicted"/>
<protein>
    <submittedName>
        <fullName evidence="1">Uncharacterized protein</fullName>
    </submittedName>
</protein>
<dbReference type="AlphaFoldDB" id="A0A2U3L279"/>
<organism evidence="1 2">
    <name type="scientific">Candidatus Desulfosporosinus infrequens</name>
    <dbReference type="NCBI Taxonomy" id="2043169"/>
    <lineage>
        <taxon>Bacteria</taxon>
        <taxon>Bacillati</taxon>
        <taxon>Bacillota</taxon>
        <taxon>Clostridia</taxon>
        <taxon>Eubacteriales</taxon>
        <taxon>Desulfitobacteriaceae</taxon>
        <taxon>Desulfosporosinus</taxon>
    </lineage>
</organism>
<evidence type="ECO:0000313" key="1">
    <source>
        <dbReference type="EMBL" id="SPF46013.1"/>
    </source>
</evidence>
<name>A0A2U3L279_9FIRM</name>
<reference evidence="2" key="1">
    <citation type="submission" date="2018-02" db="EMBL/GenBank/DDBJ databases">
        <authorList>
            <person name="Hausmann B."/>
        </authorList>
    </citation>
    <scope>NUCLEOTIDE SEQUENCE [LARGE SCALE GENOMIC DNA]</scope>
    <source>
        <strain evidence="2">Peat soil MAG SbF1</strain>
    </source>
</reference>
<dbReference type="OrthoDB" id="9854285at2"/>
<sequence length="136" mass="16225">MINGKGYSSFDRSELYSYWNGFFIYENSSLITITEKEFNEEIAVEKRKAKPFIDSQQIINIILMRLSRRQNFHELFHELFHDQLPEANEGSILGMQLYTLILKDDKDWCYFVPKHPGHLFAHATYFIPLRRDLKDT</sequence>
<gene>
    <name evidence="1" type="ORF">SBF1_3420002</name>
</gene>